<reference evidence="1" key="2">
    <citation type="submission" date="2017-11" db="EMBL/GenBank/DDBJ databases">
        <title>Coralsnake Venomics: Analyses of Venom Gland Transcriptomes and Proteomes of Six Brazilian Taxa.</title>
        <authorList>
            <person name="Aird S.D."/>
            <person name="Jorge da Silva N."/>
            <person name="Qiu L."/>
            <person name="Villar-Briones A."/>
            <person name="Aparecida-Saddi V."/>
            <person name="Campos-Telles M.P."/>
            <person name="Grau M."/>
            <person name="Mikheyev A.S."/>
        </authorList>
    </citation>
    <scope>NUCLEOTIDE SEQUENCE</scope>
    <source>
        <tissue evidence="1">Venom_gland</tissue>
    </source>
</reference>
<reference evidence="1" key="1">
    <citation type="submission" date="2017-07" db="EMBL/GenBank/DDBJ databases">
        <authorList>
            <person name="Mikheyev A."/>
            <person name="Grau M."/>
        </authorList>
    </citation>
    <scope>NUCLEOTIDE SEQUENCE</scope>
    <source>
        <tissue evidence="1">Venom_gland</tissue>
    </source>
</reference>
<name>A0A2D4MBH4_9SAUR</name>
<dbReference type="EMBL" id="IACM01088321">
    <property type="protein sequence ID" value="LAB30149.1"/>
    <property type="molecule type" value="Transcribed_RNA"/>
</dbReference>
<protein>
    <submittedName>
        <fullName evidence="1">Uncharacterized protein</fullName>
    </submittedName>
</protein>
<dbReference type="EMBL" id="IACM01088322">
    <property type="protein sequence ID" value="LAB30151.1"/>
    <property type="molecule type" value="Transcribed_RNA"/>
</dbReference>
<dbReference type="EMBL" id="IACM01088326">
    <property type="protein sequence ID" value="LAB30159.1"/>
    <property type="molecule type" value="Transcribed_RNA"/>
</dbReference>
<proteinExistence type="predicted"/>
<evidence type="ECO:0000313" key="1">
    <source>
        <dbReference type="EMBL" id="LAB30156.1"/>
    </source>
</evidence>
<accession>A0A2D4MBH4</accession>
<dbReference type="EMBL" id="IACM01088323">
    <property type="protein sequence ID" value="LAB30153.1"/>
    <property type="molecule type" value="Transcribed_RNA"/>
</dbReference>
<dbReference type="AlphaFoldDB" id="A0A2D4MBH4"/>
<organism evidence="1">
    <name type="scientific">Micrurus spixii</name>
    <name type="common">Amazon coral snake</name>
    <dbReference type="NCBI Taxonomy" id="129469"/>
    <lineage>
        <taxon>Eukaryota</taxon>
        <taxon>Metazoa</taxon>
        <taxon>Chordata</taxon>
        <taxon>Craniata</taxon>
        <taxon>Vertebrata</taxon>
        <taxon>Euteleostomi</taxon>
        <taxon>Lepidosauria</taxon>
        <taxon>Squamata</taxon>
        <taxon>Bifurcata</taxon>
        <taxon>Unidentata</taxon>
        <taxon>Episquamata</taxon>
        <taxon>Toxicofera</taxon>
        <taxon>Serpentes</taxon>
        <taxon>Colubroidea</taxon>
        <taxon>Elapidae</taxon>
        <taxon>Elapinae</taxon>
        <taxon>Micrurus</taxon>
    </lineage>
</organism>
<dbReference type="EMBL" id="IACM01088324">
    <property type="protein sequence ID" value="LAB30154.1"/>
    <property type="molecule type" value="Transcribed_RNA"/>
</dbReference>
<dbReference type="EMBL" id="IACM01088325">
    <property type="protein sequence ID" value="LAB30156.1"/>
    <property type="molecule type" value="Transcribed_RNA"/>
</dbReference>
<sequence length="124" mass="14093">MTKCVNCCHTKAGLFIRDHLASMQWLDLHDVTGHAPLFGTMIIYFKLCFPSAAGMICNSHQISRIYSFLSFLLDSSSRMAEKPFNIKVYGHRSDPLRHNVKTSSISTFKHVVSIVLFIKTLRSQ</sequence>